<dbReference type="Gene3D" id="3.40.50.10310">
    <property type="entry name" value="Creatininase"/>
    <property type="match status" value="1"/>
</dbReference>
<comment type="cofactor">
    <cofactor evidence="1">
        <name>Zn(2+)</name>
        <dbReference type="ChEBI" id="CHEBI:29105"/>
    </cofactor>
</comment>
<dbReference type="SUPFAM" id="SSF102215">
    <property type="entry name" value="Creatininase"/>
    <property type="match status" value="1"/>
</dbReference>
<dbReference type="EMBL" id="CDGG01000001">
    <property type="protein sequence ID" value="CEI80491.1"/>
    <property type="molecule type" value="Genomic_DNA"/>
</dbReference>
<evidence type="ECO:0000256" key="2">
    <source>
        <dbReference type="ARBA" id="ARBA00022723"/>
    </source>
</evidence>
<evidence type="ECO:0000313" key="6">
    <source>
        <dbReference type="EMBL" id="CEI80491.1"/>
    </source>
</evidence>
<dbReference type="PANTHER" id="PTHR35005:SF1">
    <property type="entry name" value="2-AMINO-5-FORMYLAMINO-6-RIBOSYLAMINOPYRIMIDIN-4(3H)-ONE 5'-MONOPHOSPHATE DEFORMYLASE"/>
    <property type="match status" value="1"/>
</dbReference>
<evidence type="ECO:0000313" key="7">
    <source>
        <dbReference type="Proteomes" id="UP000040453"/>
    </source>
</evidence>
<dbReference type="GO" id="GO:0046872">
    <property type="term" value="F:metal ion binding"/>
    <property type="evidence" value="ECO:0007669"/>
    <property type="project" value="UniProtKB-KW"/>
</dbReference>
<evidence type="ECO:0000256" key="5">
    <source>
        <dbReference type="ARBA" id="ARBA00024029"/>
    </source>
</evidence>
<name>A0A0A1MN17_9BACI</name>
<dbReference type="InterPro" id="IPR003785">
    <property type="entry name" value="Creatininase/forma_Hydrolase"/>
</dbReference>
<accession>A0A0A1MN17</accession>
<protein>
    <submittedName>
        <fullName evidence="6">Creatinine amidohydrolase</fullName>
    </submittedName>
</protein>
<organism evidence="6 7">
    <name type="scientific">Oceanobacillus oncorhynchi</name>
    <dbReference type="NCBI Taxonomy" id="545501"/>
    <lineage>
        <taxon>Bacteria</taxon>
        <taxon>Bacillati</taxon>
        <taxon>Bacillota</taxon>
        <taxon>Bacilli</taxon>
        <taxon>Bacillales</taxon>
        <taxon>Bacillaceae</taxon>
        <taxon>Oceanobacillus</taxon>
    </lineage>
</organism>
<dbReference type="RefSeq" id="WP_042528989.1">
    <property type="nucleotide sequence ID" value="NZ_CAXOIH010000004.1"/>
</dbReference>
<dbReference type="PANTHER" id="PTHR35005">
    <property type="entry name" value="3-DEHYDRO-SCYLLO-INOSOSE HYDROLASE"/>
    <property type="match status" value="1"/>
</dbReference>
<dbReference type="InterPro" id="IPR024087">
    <property type="entry name" value="Creatininase-like_sf"/>
</dbReference>
<proteinExistence type="inferred from homology"/>
<dbReference type="STRING" id="545501.BN997_00294"/>
<keyword evidence="3 6" id="KW-0378">Hydrolase</keyword>
<dbReference type="Proteomes" id="UP000040453">
    <property type="component" value="Unassembled WGS sequence"/>
</dbReference>
<dbReference type="Pfam" id="PF02633">
    <property type="entry name" value="Creatininase"/>
    <property type="match status" value="1"/>
</dbReference>
<evidence type="ECO:0000256" key="3">
    <source>
        <dbReference type="ARBA" id="ARBA00022801"/>
    </source>
</evidence>
<keyword evidence="2" id="KW-0479">Metal-binding</keyword>
<dbReference type="GO" id="GO:0016811">
    <property type="term" value="F:hydrolase activity, acting on carbon-nitrogen (but not peptide) bonds, in linear amides"/>
    <property type="evidence" value="ECO:0007669"/>
    <property type="project" value="TreeGrafter"/>
</dbReference>
<gene>
    <name evidence="6" type="primary">crnA</name>
    <name evidence="6" type="ORF">BN997_00294</name>
</gene>
<dbReference type="AlphaFoldDB" id="A0A0A1MN17"/>
<reference evidence="6 7" key="1">
    <citation type="submission" date="2014-11" db="EMBL/GenBank/DDBJ databases">
        <authorList>
            <person name="Urmite Genomes Urmite Genomes"/>
        </authorList>
    </citation>
    <scope>NUCLEOTIDE SEQUENCE [LARGE SCALE GENOMIC DNA]</scope>
    <source>
        <strain evidence="6 7">Oc5</strain>
    </source>
</reference>
<comment type="similarity">
    <text evidence="5">Belongs to the creatininase superfamily.</text>
</comment>
<keyword evidence="4" id="KW-0862">Zinc</keyword>
<dbReference type="GO" id="GO:0009231">
    <property type="term" value="P:riboflavin biosynthetic process"/>
    <property type="evidence" value="ECO:0007669"/>
    <property type="project" value="TreeGrafter"/>
</dbReference>
<evidence type="ECO:0000256" key="4">
    <source>
        <dbReference type="ARBA" id="ARBA00022833"/>
    </source>
</evidence>
<keyword evidence="7" id="KW-1185">Reference proteome</keyword>
<sequence>MDKYLLSDYTTYELQNVINKKDPIIIIPVGALEQHGAHLPLDTDMDLVEKVAKSLAENCIQDIIVTPTVWTGFSHHHLDFCGTISIRQKTMVYVITDIVESLLKHKINKIILLNGHGGNISILKTILDEIQLKYKNLQMVYFTYWDLLSDKIGEIRQSPVNGMAHAGELETSLKYYFNEDDVRRDSIQDVMLPVQPFHNVDMFAPNKISIYKPFESYSKGGQIGKPSVANKETGKKIVENLCKEFSDLINFYFV</sequence>
<evidence type="ECO:0000256" key="1">
    <source>
        <dbReference type="ARBA" id="ARBA00001947"/>
    </source>
</evidence>